<feature type="transmembrane region" description="Helical" evidence="10">
    <location>
        <begin position="986"/>
        <end position="1009"/>
    </location>
</feature>
<sequence length="1070" mass="121321">MSDEIEDVQNELDTHEQRLRDFNWALGLNRLSLRLMGVWPGDDEAEGLERLAILLRVPFMIAAMFFCLFLPQMAALTLVIHELPLVIDNLMTSCAAFTSCIKLYFIWRSKQGDQVLRPVIESVSADWLRPKLDWERETMIREASRARIFTVSGYAVMTGCYTGFAFAPLFGFDIRIISNITDYGEKHMLVQSYFPYDYSKSPNYEITHVSQLIAGLFIGMTVSVPDNYFGALVFHASAQFEILGANLENLIRQDDKGLRSGQFDRRIGIFVDRHVHLMTMVTAVEYSFSFVIMAQIFCMSIMVCSLGFQILGMIEGTTGDKPSLLQVLTLVGTLFTLMMHTLVDCFACETLELRVDFDWALGLNRFSLRLMGIWPADQDDSSTSLGIILRIPLMILVLLCGLFLPQMWALALVIEQLPLAIDNVMTSCPVFTSCIKLFFVWRSKTILQPVIDSALQDYLRPKSKSEETTMQRAAFRGRLVTIADYSIMASCYVGFIFMPMLGFNVRIINNLTDYDTQRVLLVQSYFPYDYARSPAFELTHLLQLVASFFVGMAISIPDDYFCALLFHASAQFEILGLQIESLPIDESKNGRLLSGFIERHVHLNSGGEIVRVRYRRADILHVHHGLLFGLSGSEEFRAVFQNLQQQVVLAIVEQDALPRADDARSQDSETDKGRKDFVHVSGYLLLQFDWALGINRVSLQLLGIWPADQDESSKSLLTVSRIPLMVLVIFVGLFLPQMWALALVIEQLPLAIDNLMTSCPGLTSCVKLFFIRRSKTILQPVIESVLQDYLRPKSEWEELTMRREASKARLITIADYSLITICCVGFIILPTLGFHVRIVNNVTDYASYGNRALLVQSYYPYDYYESPAFELTNLVQLTAAFFVGMTVAIPDDYFCALMFHVSAQFEILGLQIENLMGKDDDNEGVDWSLLGSFVERHVHLNRMVATLEKSFEFLIAAQILLVTVMVCCMGVQVLRTLSGAGEKPSPFQILTLSGTVFYLLLHTFVDCFVSERLTSRSSEIFFKIYSCRWCALPWNKVRCLLPMMLAAKTPRQIRAGRIMPLSLSTYCSVR</sequence>
<keyword evidence="9" id="KW-0807">Transducer</keyword>
<dbReference type="Proteomes" id="UP000215335">
    <property type="component" value="Unassembled WGS sequence"/>
</dbReference>
<dbReference type="GO" id="GO:0005549">
    <property type="term" value="F:odorant binding"/>
    <property type="evidence" value="ECO:0007669"/>
    <property type="project" value="InterPro"/>
</dbReference>
<feature type="transmembrane region" description="Helical" evidence="10">
    <location>
        <begin position="722"/>
        <end position="745"/>
    </location>
</feature>
<comment type="caution">
    <text evidence="11">The sequence shown here is derived from an EMBL/GenBank/DDBJ whole genome shotgun (WGS) entry which is preliminary data.</text>
</comment>
<evidence type="ECO:0000256" key="6">
    <source>
        <dbReference type="ARBA" id="ARBA00022989"/>
    </source>
</evidence>
<keyword evidence="3" id="KW-0716">Sensory transduction</keyword>
<feature type="transmembrane region" description="Helical" evidence="10">
    <location>
        <begin position="323"/>
        <end position="343"/>
    </location>
</feature>
<keyword evidence="2" id="KW-1003">Cell membrane</keyword>
<feature type="transmembrane region" description="Helical" evidence="10">
    <location>
        <begin position="479"/>
        <end position="501"/>
    </location>
</feature>
<feature type="transmembrane region" description="Helical" evidence="10">
    <location>
        <begin position="951"/>
        <end position="974"/>
    </location>
</feature>
<evidence type="ECO:0000256" key="3">
    <source>
        <dbReference type="ARBA" id="ARBA00022606"/>
    </source>
</evidence>
<dbReference type="GO" id="GO:0004984">
    <property type="term" value="F:olfactory receptor activity"/>
    <property type="evidence" value="ECO:0007669"/>
    <property type="project" value="InterPro"/>
</dbReference>
<feature type="transmembrane region" description="Helical" evidence="10">
    <location>
        <begin position="871"/>
        <end position="889"/>
    </location>
</feature>
<proteinExistence type="predicted"/>
<evidence type="ECO:0008006" key="13">
    <source>
        <dbReference type="Google" id="ProtNLM"/>
    </source>
</evidence>
<comment type="subcellular location">
    <subcellularLocation>
        <location evidence="1">Cell membrane</location>
        <topology evidence="1">Multi-pass membrane protein</topology>
    </subcellularLocation>
</comment>
<evidence type="ECO:0000256" key="10">
    <source>
        <dbReference type="SAM" id="Phobius"/>
    </source>
</evidence>
<keyword evidence="4 10" id="KW-0812">Transmembrane</keyword>
<evidence type="ECO:0000313" key="12">
    <source>
        <dbReference type="Proteomes" id="UP000215335"/>
    </source>
</evidence>
<keyword evidence="5" id="KW-0552">Olfaction</keyword>
<evidence type="ECO:0000256" key="2">
    <source>
        <dbReference type="ARBA" id="ARBA00022475"/>
    </source>
</evidence>
<feature type="transmembrane region" description="Helical" evidence="10">
    <location>
        <begin position="288"/>
        <end position="311"/>
    </location>
</feature>
<name>A0A232F3S4_9HYME</name>
<gene>
    <name evidence="11" type="ORF">TSAR_002718</name>
</gene>
<accession>A0A232F3S4</accession>
<protein>
    <recommendedName>
        <fullName evidence="13">Odorant receptor</fullName>
    </recommendedName>
</protein>
<dbReference type="GO" id="GO:0007165">
    <property type="term" value="P:signal transduction"/>
    <property type="evidence" value="ECO:0007669"/>
    <property type="project" value="UniProtKB-KW"/>
</dbReference>
<dbReference type="PANTHER" id="PTHR21137:SF35">
    <property type="entry name" value="ODORANT RECEPTOR 19A-RELATED"/>
    <property type="match status" value="1"/>
</dbReference>
<feature type="transmembrane region" description="Helical" evidence="10">
    <location>
        <begin position="86"/>
        <end position="107"/>
    </location>
</feature>
<feature type="transmembrane region" description="Helical" evidence="10">
    <location>
        <begin position="420"/>
        <end position="441"/>
    </location>
</feature>
<keyword evidence="8" id="KW-0675">Receptor</keyword>
<keyword evidence="12" id="KW-1185">Reference proteome</keyword>
<evidence type="ECO:0000256" key="4">
    <source>
        <dbReference type="ARBA" id="ARBA00022692"/>
    </source>
</evidence>
<dbReference type="EMBL" id="NNAY01001104">
    <property type="protein sequence ID" value="OXU25120.1"/>
    <property type="molecule type" value="Genomic_DNA"/>
</dbReference>
<dbReference type="Pfam" id="PF02949">
    <property type="entry name" value="7tm_6"/>
    <property type="match status" value="3"/>
</dbReference>
<dbReference type="PANTHER" id="PTHR21137">
    <property type="entry name" value="ODORANT RECEPTOR"/>
    <property type="match status" value="1"/>
</dbReference>
<dbReference type="AlphaFoldDB" id="A0A232F3S4"/>
<dbReference type="OrthoDB" id="7634903at2759"/>
<feature type="transmembrane region" description="Helical" evidence="10">
    <location>
        <begin position="393"/>
        <end position="414"/>
    </location>
</feature>
<keyword evidence="6 10" id="KW-1133">Transmembrane helix</keyword>
<dbReference type="GO" id="GO:0005886">
    <property type="term" value="C:plasma membrane"/>
    <property type="evidence" value="ECO:0007669"/>
    <property type="project" value="TreeGrafter"/>
</dbReference>
<evidence type="ECO:0000256" key="7">
    <source>
        <dbReference type="ARBA" id="ARBA00023136"/>
    </source>
</evidence>
<evidence type="ECO:0000256" key="8">
    <source>
        <dbReference type="ARBA" id="ARBA00023170"/>
    </source>
</evidence>
<evidence type="ECO:0000256" key="9">
    <source>
        <dbReference type="ARBA" id="ARBA00023224"/>
    </source>
</evidence>
<evidence type="ECO:0000313" key="11">
    <source>
        <dbReference type="EMBL" id="OXU25120.1"/>
    </source>
</evidence>
<feature type="transmembrane region" description="Helical" evidence="10">
    <location>
        <begin position="59"/>
        <end position="80"/>
    </location>
</feature>
<dbReference type="InterPro" id="IPR004117">
    <property type="entry name" value="7tm6_olfct_rcpt"/>
</dbReference>
<organism evidence="11 12">
    <name type="scientific">Trichomalopsis sarcophagae</name>
    <dbReference type="NCBI Taxonomy" id="543379"/>
    <lineage>
        <taxon>Eukaryota</taxon>
        <taxon>Metazoa</taxon>
        <taxon>Ecdysozoa</taxon>
        <taxon>Arthropoda</taxon>
        <taxon>Hexapoda</taxon>
        <taxon>Insecta</taxon>
        <taxon>Pterygota</taxon>
        <taxon>Neoptera</taxon>
        <taxon>Endopterygota</taxon>
        <taxon>Hymenoptera</taxon>
        <taxon>Apocrita</taxon>
        <taxon>Proctotrupomorpha</taxon>
        <taxon>Chalcidoidea</taxon>
        <taxon>Pteromalidae</taxon>
        <taxon>Pteromalinae</taxon>
        <taxon>Trichomalopsis</taxon>
    </lineage>
</organism>
<reference evidence="11 12" key="1">
    <citation type="journal article" date="2017" name="Curr. Biol.">
        <title>The Evolution of Venom by Co-option of Single-Copy Genes.</title>
        <authorList>
            <person name="Martinson E.O."/>
            <person name="Mrinalini"/>
            <person name="Kelkar Y.D."/>
            <person name="Chang C.H."/>
            <person name="Werren J.H."/>
        </authorList>
    </citation>
    <scope>NUCLEOTIDE SEQUENCE [LARGE SCALE GENOMIC DNA]</scope>
    <source>
        <strain evidence="11 12">Alberta</strain>
        <tissue evidence="11">Whole body</tissue>
    </source>
</reference>
<keyword evidence="7 10" id="KW-0472">Membrane</keyword>
<evidence type="ECO:0000256" key="1">
    <source>
        <dbReference type="ARBA" id="ARBA00004651"/>
    </source>
</evidence>
<evidence type="ECO:0000256" key="5">
    <source>
        <dbReference type="ARBA" id="ARBA00022725"/>
    </source>
</evidence>
<feature type="transmembrane region" description="Helical" evidence="10">
    <location>
        <begin position="810"/>
        <end position="829"/>
    </location>
</feature>
<dbReference type="STRING" id="543379.A0A232F3S4"/>